<dbReference type="STRING" id="6669.E9FQM1"/>
<organism evidence="1 2">
    <name type="scientific">Daphnia pulex</name>
    <name type="common">Water flea</name>
    <dbReference type="NCBI Taxonomy" id="6669"/>
    <lineage>
        <taxon>Eukaryota</taxon>
        <taxon>Metazoa</taxon>
        <taxon>Ecdysozoa</taxon>
        <taxon>Arthropoda</taxon>
        <taxon>Crustacea</taxon>
        <taxon>Branchiopoda</taxon>
        <taxon>Diplostraca</taxon>
        <taxon>Cladocera</taxon>
        <taxon>Anomopoda</taxon>
        <taxon>Daphniidae</taxon>
        <taxon>Daphnia</taxon>
    </lineage>
</organism>
<gene>
    <name evidence="1" type="ORF">DAPPUDRAFT_299861</name>
</gene>
<dbReference type="InterPro" id="IPR042462">
    <property type="entry name" value="ARMC7"/>
</dbReference>
<dbReference type="AlphaFoldDB" id="E9FQM1"/>
<dbReference type="Gene3D" id="1.25.10.10">
    <property type="entry name" value="Leucine-rich Repeat Variant"/>
    <property type="match status" value="1"/>
</dbReference>
<dbReference type="EMBL" id="GL732523">
    <property type="protein sequence ID" value="EFX90008.1"/>
    <property type="molecule type" value="Genomic_DNA"/>
</dbReference>
<reference evidence="1 2" key="1">
    <citation type="journal article" date="2011" name="Science">
        <title>The ecoresponsive genome of Daphnia pulex.</title>
        <authorList>
            <person name="Colbourne J.K."/>
            <person name="Pfrender M.E."/>
            <person name="Gilbert D."/>
            <person name="Thomas W.K."/>
            <person name="Tucker A."/>
            <person name="Oakley T.H."/>
            <person name="Tokishita S."/>
            <person name="Aerts A."/>
            <person name="Arnold G.J."/>
            <person name="Basu M.K."/>
            <person name="Bauer D.J."/>
            <person name="Caceres C.E."/>
            <person name="Carmel L."/>
            <person name="Casola C."/>
            <person name="Choi J.H."/>
            <person name="Detter J.C."/>
            <person name="Dong Q."/>
            <person name="Dusheyko S."/>
            <person name="Eads B.D."/>
            <person name="Frohlich T."/>
            <person name="Geiler-Samerotte K.A."/>
            <person name="Gerlach D."/>
            <person name="Hatcher P."/>
            <person name="Jogdeo S."/>
            <person name="Krijgsveld J."/>
            <person name="Kriventseva E.V."/>
            <person name="Kultz D."/>
            <person name="Laforsch C."/>
            <person name="Lindquist E."/>
            <person name="Lopez J."/>
            <person name="Manak J.R."/>
            <person name="Muller J."/>
            <person name="Pangilinan J."/>
            <person name="Patwardhan R.P."/>
            <person name="Pitluck S."/>
            <person name="Pritham E.J."/>
            <person name="Rechtsteiner A."/>
            <person name="Rho M."/>
            <person name="Rogozin I.B."/>
            <person name="Sakarya O."/>
            <person name="Salamov A."/>
            <person name="Schaack S."/>
            <person name="Shapiro H."/>
            <person name="Shiga Y."/>
            <person name="Skalitzky C."/>
            <person name="Smith Z."/>
            <person name="Souvorov A."/>
            <person name="Sung W."/>
            <person name="Tang Z."/>
            <person name="Tsuchiya D."/>
            <person name="Tu H."/>
            <person name="Vos H."/>
            <person name="Wang M."/>
            <person name="Wolf Y.I."/>
            <person name="Yamagata H."/>
            <person name="Yamada T."/>
            <person name="Ye Y."/>
            <person name="Shaw J.R."/>
            <person name="Andrews J."/>
            <person name="Crease T.J."/>
            <person name="Tang H."/>
            <person name="Lucas S.M."/>
            <person name="Robertson H.M."/>
            <person name="Bork P."/>
            <person name="Koonin E.V."/>
            <person name="Zdobnov E.M."/>
            <person name="Grigoriev I.V."/>
            <person name="Lynch M."/>
            <person name="Boore J.L."/>
        </authorList>
    </citation>
    <scope>NUCLEOTIDE SEQUENCE [LARGE SCALE GENOMIC DNA]</scope>
</reference>
<dbReference type="InParanoid" id="E9FQM1"/>
<dbReference type="PANTHER" id="PTHR46263">
    <property type="entry name" value="ARMADILLO REPEAT-CONTAINING PROTEIN 7"/>
    <property type="match status" value="1"/>
</dbReference>
<keyword evidence="2" id="KW-1185">Reference proteome</keyword>
<accession>E9FQM1</accession>
<dbReference type="InterPro" id="IPR011989">
    <property type="entry name" value="ARM-like"/>
</dbReference>
<dbReference type="PhylomeDB" id="E9FQM1"/>
<evidence type="ECO:0000313" key="2">
    <source>
        <dbReference type="Proteomes" id="UP000000305"/>
    </source>
</evidence>
<dbReference type="HOGENOM" id="CLU_099221_0_0_1"/>
<dbReference type="PANTHER" id="PTHR46263:SF1">
    <property type="entry name" value="ARMADILLO REPEAT-CONTAINING PROTEIN 7"/>
    <property type="match status" value="1"/>
</dbReference>
<dbReference type="KEGG" id="dpx:DAPPUDRAFT_299861"/>
<evidence type="ECO:0000313" key="1">
    <source>
        <dbReference type="EMBL" id="EFX90008.1"/>
    </source>
</evidence>
<dbReference type="OrthoDB" id="201709at2759"/>
<evidence type="ECO:0008006" key="3">
    <source>
        <dbReference type="Google" id="ProtNLM"/>
    </source>
</evidence>
<proteinExistence type="predicted"/>
<dbReference type="InterPro" id="IPR016024">
    <property type="entry name" value="ARM-type_fold"/>
</dbReference>
<dbReference type="OMA" id="AILQCML"/>
<protein>
    <recommendedName>
        <fullName evidence="3">Armadillo repeat-containing domain-containing protein</fullName>
    </recommendedName>
</protein>
<dbReference type="Proteomes" id="UP000000305">
    <property type="component" value="Unassembled WGS sequence"/>
</dbReference>
<sequence length="177" mass="20283">MFTTRKQLYRKSGKKGVDRFEFLQELVNEFYQSNSLESQEQVLANLANFAYDPLNYDYIRELKIIELFLNGLQSRNPFFVEYCLKGICNLSNDPLNQEIIFKHKGLNHIKEFVKSENPDLVKHGLTTLIFLLSSAFPSDVATSDLIAQIQLLKHSENQNIKNLATIFLEESSGISSG</sequence>
<dbReference type="SUPFAM" id="SSF48371">
    <property type="entry name" value="ARM repeat"/>
    <property type="match status" value="1"/>
</dbReference>
<dbReference type="eggNOG" id="KOG4646">
    <property type="taxonomic scope" value="Eukaryota"/>
</dbReference>
<name>E9FQM1_DAPPU</name>